<gene>
    <name evidence="1" type="ORF">NUW54_g2988</name>
</gene>
<reference evidence="1" key="1">
    <citation type="submission" date="2022-08" db="EMBL/GenBank/DDBJ databases">
        <title>Genome Sequence of Pycnoporus sanguineus.</title>
        <authorList>
            <person name="Buettner E."/>
        </authorList>
    </citation>
    <scope>NUCLEOTIDE SEQUENCE</scope>
    <source>
        <strain evidence="1">CG-C14</strain>
    </source>
</reference>
<dbReference type="EMBL" id="JANSHE010000602">
    <property type="protein sequence ID" value="KAJ3008868.1"/>
    <property type="molecule type" value="Genomic_DNA"/>
</dbReference>
<organism evidence="1 2">
    <name type="scientific">Trametes sanguinea</name>
    <dbReference type="NCBI Taxonomy" id="158606"/>
    <lineage>
        <taxon>Eukaryota</taxon>
        <taxon>Fungi</taxon>
        <taxon>Dikarya</taxon>
        <taxon>Basidiomycota</taxon>
        <taxon>Agaricomycotina</taxon>
        <taxon>Agaricomycetes</taxon>
        <taxon>Polyporales</taxon>
        <taxon>Polyporaceae</taxon>
        <taxon>Trametes</taxon>
    </lineage>
</organism>
<name>A0ACC1Q387_9APHY</name>
<keyword evidence="2" id="KW-1185">Reference proteome</keyword>
<evidence type="ECO:0000313" key="2">
    <source>
        <dbReference type="Proteomes" id="UP001144978"/>
    </source>
</evidence>
<sequence length="95" mass="9800">MGSTADLTALSVKGTSAARKPQHHSIGSEGVEEPAFKQTTRSSGRTVGKAVDVKPMTRSTDGISVRHEAPAATSSSRVTRSSKAPAPKAKKAKKG</sequence>
<accession>A0ACC1Q387</accession>
<evidence type="ECO:0000313" key="1">
    <source>
        <dbReference type="EMBL" id="KAJ3008868.1"/>
    </source>
</evidence>
<proteinExistence type="predicted"/>
<dbReference type="Proteomes" id="UP001144978">
    <property type="component" value="Unassembled WGS sequence"/>
</dbReference>
<comment type="caution">
    <text evidence="1">The sequence shown here is derived from an EMBL/GenBank/DDBJ whole genome shotgun (WGS) entry which is preliminary data.</text>
</comment>
<protein>
    <submittedName>
        <fullName evidence="1">Uncharacterized protein</fullName>
    </submittedName>
</protein>